<keyword evidence="3" id="KW-1185">Reference proteome</keyword>
<dbReference type="EMBL" id="KB445816">
    <property type="protein sequence ID" value="EMD31736.1"/>
    <property type="molecule type" value="Genomic_DNA"/>
</dbReference>
<name>M2QYY1_CERS8</name>
<organism evidence="2 3">
    <name type="scientific">Ceriporiopsis subvermispora (strain B)</name>
    <name type="common">White-rot fungus</name>
    <name type="synonym">Gelatoporia subvermispora</name>
    <dbReference type="NCBI Taxonomy" id="914234"/>
    <lineage>
        <taxon>Eukaryota</taxon>
        <taxon>Fungi</taxon>
        <taxon>Dikarya</taxon>
        <taxon>Basidiomycota</taxon>
        <taxon>Agaricomycotina</taxon>
        <taxon>Agaricomycetes</taxon>
        <taxon>Polyporales</taxon>
        <taxon>Gelatoporiaceae</taxon>
        <taxon>Gelatoporia</taxon>
    </lineage>
</organism>
<dbReference type="Proteomes" id="UP000016930">
    <property type="component" value="Unassembled WGS sequence"/>
</dbReference>
<keyword evidence="1" id="KW-0175">Coiled coil</keyword>
<dbReference type="AlphaFoldDB" id="M2QYY1"/>
<evidence type="ECO:0000256" key="1">
    <source>
        <dbReference type="SAM" id="Coils"/>
    </source>
</evidence>
<evidence type="ECO:0000313" key="3">
    <source>
        <dbReference type="Proteomes" id="UP000016930"/>
    </source>
</evidence>
<protein>
    <submittedName>
        <fullName evidence="2">Uncharacterized protein</fullName>
    </submittedName>
</protein>
<reference evidence="2 3" key="1">
    <citation type="journal article" date="2012" name="Proc. Natl. Acad. Sci. U.S.A.">
        <title>Comparative genomics of Ceriporiopsis subvermispora and Phanerochaete chrysosporium provide insight into selective ligninolysis.</title>
        <authorList>
            <person name="Fernandez-Fueyo E."/>
            <person name="Ruiz-Duenas F.J."/>
            <person name="Ferreira P."/>
            <person name="Floudas D."/>
            <person name="Hibbett D.S."/>
            <person name="Canessa P."/>
            <person name="Larrondo L.F."/>
            <person name="James T.Y."/>
            <person name="Seelenfreund D."/>
            <person name="Lobos S."/>
            <person name="Polanco R."/>
            <person name="Tello M."/>
            <person name="Honda Y."/>
            <person name="Watanabe T."/>
            <person name="Watanabe T."/>
            <person name="Ryu J.S."/>
            <person name="Kubicek C.P."/>
            <person name="Schmoll M."/>
            <person name="Gaskell J."/>
            <person name="Hammel K.E."/>
            <person name="St John F.J."/>
            <person name="Vanden Wymelenberg A."/>
            <person name="Sabat G."/>
            <person name="Splinter BonDurant S."/>
            <person name="Syed K."/>
            <person name="Yadav J.S."/>
            <person name="Doddapaneni H."/>
            <person name="Subramanian V."/>
            <person name="Lavin J.L."/>
            <person name="Oguiza J.A."/>
            <person name="Perez G."/>
            <person name="Pisabarro A.G."/>
            <person name="Ramirez L."/>
            <person name="Santoyo F."/>
            <person name="Master E."/>
            <person name="Coutinho P.M."/>
            <person name="Henrissat B."/>
            <person name="Lombard V."/>
            <person name="Magnuson J.K."/>
            <person name="Kuees U."/>
            <person name="Hori C."/>
            <person name="Igarashi K."/>
            <person name="Samejima M."/>
            <person name="Held B.W."/>
            <person name="Barry K.W."/>
            <person name="LaButti K.M."/>
            <person name="Lapidus A."/>
            <person name="Lindquist E.A."/>
            <person name="Lucas S.M."/>
            <person name="Riley R."/>
            <person name="Salamov A.A."/>
            <person name="Hoffmeister D."/>
            <person name="Schwenk D."/>
            <person name="Hadar Y."/>
            <person name="Yarden O."/>
            <person name="de Vries R.P."/>
            <person name="Wiebenga A."/>
            <person name="Stenlid J."/>
            <person name="Eastwood D."/>
            <person name="Grigoriev I.V."/>
            <person name="Berka R.M."/>
            <person name="Blanchette R.A."/>
            <person name="Kersten P."/>
            <person name="Martinez A.T."/>
            <person name="Vicuna R."/>
            <person name="Cullen D."/>
        </authorList>
    </citation>
    <scope>NUCLEOTIDE SEQUENCE [LARGE SCALE GENOMIC DNA]</scope>
    <source>
        <strain evidence="2 3">B</strain>
    </source>
</reference>
<gene>
    <name evidence="2" type="ORF">CERSUDRAFT_100199</name>
</gene>
<dbReference type="HOGENOM" id="CLU_1475002_0_0_1"/>
<proteinExistence type="predicted"/>
<feature type="coiled-coil region" evidence="1">
    <location>
        <begin position="49"/>
        <end position="83"/>
    </location>
</feature>
<accession>M2QYY1</accession>
<sequence length="183" mass="20276">MDETETSFPCKCSCAGCVASRYTPIVANSDYRPKVLEEYGVERISEADLDVMESLLRRKIMALEALEREVRTAAKELRDTTSQTVKDGQCTAILAAQLNNALRAVVKGSVTLASEWRGMCYNVLQRYRELEDVAVAKRTILLCLGEGIGTLNKEIKQLVMNGNPAAHGVNTLARRVRRNDAPQ</sequence>
<evidence type="ECO:0000313" key="2">
    <source>
        <dbReference type="EMBL" id="EMD31736.1"/>
    </source>
</evidence>